<feature type="domain" description="Importin N-terminal" evidence="1">
    <location>
        <begin position="1"/>
        <end position="45"/>
    </location>
</feature>
<dbReference type="Proteomes" id="UP000003706">
    <property type="component" value="Unassembled WGS sequence"/>
</dbReference>
<dbReference type="OrthoDB" id="147504at2157"/>
<comment type="caution">
    <text evidence="2">The sequence shown here is derived from an EMBL/GenBank/DDBJ whole genome shotgun (WGS) entry which is preliminary data.</text>
</comment>
<reference evidence="2 3" key="1">
    <citation type="submission" date="2011-09" db="EMBL/GenBank/DDBJ databases">
        <title>The draft genome of Methanotorris formicicus Mc-S-70.</title>
        <authorList>
            <consortium name="US DOE Joint Genome Institute (JGI-PGF)"/>
            <person name="Lucas S."/>
            <person name="Han J."/>
            <person name="Lapidus A."/>
            <person name="Cheng J.-F."/>
            <person name="Goodwin L."/>
            <person name="Pitluck S."/>
            <person name="Peters L."/>
            <person name="Land M.L."/>
            <person name="Hauser L."/>
            <person name="Sieprawska-Lupa M."/>
            <person name="Takai K."/>
            <person name="Miyazaki J."/>
            <person name="Whitman W."/>
            <person name="Woyke T.J."/>
        </authorList>
    </citation>
    <scope>NUCLEOTIDE SEQUENCE [LARGE SCALE GENOMIC DNA]</scope>
    <source>
        <strain evidence="2 3">Mc-S-70</strain>
    </source>
</reference>
<dbReference type="InterPro" id="IPR029063">
    <property type="entry name" value="SAM-dependent_MTases_sf"/>
</dbReference>
<dbReference type="PANTHER" id="PTHR43591">
    <property type="entry name" value="METHYLTRANSFERASE"/>
    <property type="match status" value="1"/>
</dbReference>
<dbReference type="InterPro" id="IPR013216">
    <property type="entry name" value="Methyltransf_11"/>
</dbReference>
<evidence type="ECO:0000259" key="1">
    <source>
        <dbReference type="PROSITE" id="PS50166"/>
    </source>
</evidence>
<dbReference type="GO" id="GO:0006886">
    <property type="term" value="P:intracellular protein transport"/>
    <property type="evidence" value="ECO:0007669"/>
    <property type="project" value="InterPro"/>
</dbReference>
<keyword evidence="3" id="KW-1185">Reference proteome</keyword>
<protein>
    <submittedName>
        <fullName evidence="2">Methyltransferase type 11</fullName>
    </submittedName>
</protein>
<dbReference type="Gene3D" id="3.40.50.150">
    <property type="entry name" value="Vaccinia Virus protein VP39"/>
    <property type="match status" value="1"/>
</dbReference>
<organism evidence="2 3">
    <name type="scientific">Methanotorris formicicus Mc-S-70</name>
    <dbReference type="NCBI Taxonomy" id="647171"/>
    <lineage>
        <taxon>Archaea</taxon>
        <taxon>Methanobacteriati</taxon>
        <taxon>Methanobacteriota</taxon>
        <taxon>Methanomada group</taxon>
        <taxon>Methanococci</taxon>
        <taxon>Methanococcales</taxon>
        <taxon>Methanocaldococcaceae</taxon>
        <taxon>Methanotorris</taxon>
    </lineage>
</organism>
<sequence length="208" mass="23974">MDIKNYIKSRWNQHAERYDKIPAHGVNSEKDKIAVKEALKEILKEKMRVLDIGCGTGFLSLILAELGCEVVAIDLSENMMEKAKEKAEKFGYNILFKVEDAENLSFEDETFDAVLERHVLWTLPNVERAIKKWTRVLKKRGKLILIESEKKGNTANHHYDEEIAKKLPFGNGVDLEKFEEIAKSCNLTFTTKKLDCEKINLMIICEKL</sequence>
<evidence type="ECO:0000313" key="3">
    <source>
        <dbReference type="Proteomes" id="UP000003706"/>
    </source>
</evidence>
<dbReference type="GO" id="GO:0032259">
    <property type="term" value="P:methylation"/>
    <property type="evidence" value="ECO:0007669"/>
    <property type="project" value="UniProtKB-KW"/>
</dbReference>
<proteinExistence type="predicted"/>
<dbReference type="EMBL" id="AGJL01000035">
    <property type="protein sequence ID" value="EHP85402.1"/>
    <property type="molecule type" value="Genomic_DNA"/>
</dbReference>
<name>H1KZZ2_9EURY</name>
<dbReference type="GO" id="GO:0031267">
    <property type="term" value="F:small GTPase binding"/>
    <property type="evidence" value="ECO:0007669"/>
    <property type="project" value="InterPro"/>
</dbReference>
<dbReference type="RefSeq" id="WP_007044795.1">
    <property type="nucleotide sequence ID" value="NZ_AGJL01000035.1"/>
</dbReference>
<dbReference type="GO" id="GO:0008757">
    <property type="term" value="F:S-adenosylmethionine-dependent methyltransferase activity"/>
    <property type="evidence" value="ECO:0007669"/>
    <property type="project" value="InterPro"/>
</dbReference>
<keyword evidence="2" id="KW-0808">Transferase</keyword>
<dbReference type="PATRIC" id="fig|647171.4.peg.1332"/>
<gene>
    <name evidence="2" type="ORF">MetfoDRAFT_1366</name>
</gene>
<dbReference type="PANTHER" id="PTHR43591:SF24">
    <property type="entry name" value="2-METHOXY-6-POLYPRENYL-1,4-BENZOQUINOL METHYLASE, MITOCHONDRIAL"/>
    <property type="match status" value="1"/>
</dbReference>
<dbReference type="STRING" id="647171.MetfoDRAFT_1366"/>
<keyword evidence="2" id="KW-0489">Methyltransferase</keyword>
<accession>H1KZZ2</accession>
<dbReference type="Pfam" id="PF08241">
    <property type="entry name" value="Methyltransf_11"/>
    <property type="match status" value="1"/>
</dbReference>
<dbReference type="PROSITE" id="PS50166">
    <property type="entry name" value="IMPORTIN_B_NT"/>
    <property type="match status" value="1"/>
</dbReference>
<evidence type="ECO:0000313" key="2">
    <source>
        <dbReference type="EMBL" id="EHP85402.1"/>
    </source>
</evidence>
<dbReference type="AlphaFoldDB" id="H1KZZ2"/>
<dbReference type="InterPro" id="IPR001494">
    <property type="entry name" value="Importin-beta_N"/>
</dbReference>
<dbReference type="SUPFAM" id="SSF53335">
    <property type="entry name" value="S-adenosyl-L-methionine-dependent methyltransferases"/>
    <property type="match status" value="1"/>
</dbReference>
<dbReference type="CDD" id="cd02440">
    <property type="entry name" value="AdoMet_MTases"/>
    <property type="match status" value="1"/>
</dbReference>